<dbReference type="RefSeq" id="WP_229293388.1">
    <property type="nucleotide sequence ID" value="NZ_CP086654.1"/>
</dbReference>
<dbReference type="InterPro" id="IPR013324">
    <property type="entry name" value="RNA_pol_sigma_r3/r4-like"/>
</dbReference>
<dbReference type="NCBIfam" id="TIGR02937">
    <property type="entry name" value="sigma70-ECF"/>
    <property type="match status" value="1"/>
</dbReference>
<dbReference type="EMBL" id="CP086654">
    <property type="protein sequence ID" value="UEX90908.1"/>
    <property type="molecule type" value="Genomic_DNA"/>
</dbReference>
<sequence>MNFDTLYLKYEKFIHFLLKKYFIQYNYDEYYQMLLIRLWELEQQFDPKRSKQFHPYIRTKLHFYLLDLLRREYAKLDTLDIDSHPQKVPSSSYLSLELSFISHLLSPKQQLWLTLHLNGYTQKEIHQMMNCALSTVKNYKKTTYAILRKSLSQHL</sequence>
<dbReference type="InterPro" id="IPR014284">
    <property type="entry name" value="RNA_pol_sigma-70_dom"/>
</dbReference>
<dbReference type="SUPFAM" id="SSF88659">
    <property type="entry name" value="Sigma3 and sigma4 domains of RNA polymerase sigma factors"/>
    <property type="match status" value="1"/>
</dbReference>
<dbReference type="Pfam" id="PF04542">
    <property type="entry name" value="Sigma70_r2"/>
    <property type="match status" value="1"/>
</dbReference>
<organism evidence="2 3">
    <name type="scientific">Staphylococcus ratti</name>
    <dbReference type="NCBI Taxonomy" id="2892440"/>
    <lineage>
        <taxon>Bacteria</taxon>
        <taxon>Bacillati</taxon>
        <taxon>Bacillota</taxon>
        <taxon>Bacilli</taxon>
        <taxon>Bacillales</taxon>
        <taxon>Staphylococcaceae</taxon>
        <taxon>Staphylococcus</taxon>
    </lineage>
</organism>
<evidence type="ECO:0000259" key="1">
    <source>
        <dbReference type="Pfam" id="PF04542"/>
    </source>
</evidence>
<evidence type="ECO:0000313" key="2">
    <source>
        <dbReference type="EMBL" id="UEX90908.1"/>
    </source>
</evidence>
<dbReference type="InterPro" id="IPR007627">
    <property type="entry name" value="RNA_pol_sigma70_r2"/>
</dbReference>
<evidence type="ECO:0000313" key="3">
    <source>
        <dbReference type="Proteomes" id="UP001197626"/>
    </source>
</evidence>
<feature type="domain" description="RNA polymerase sigma-70 region 2" evidence="1">
    <location>
        <begin position="6"/>
        <end position="72"/>
    </location>
</feature>
<gene>
    <name evidence="2" type="ORF">LN051_04645</name>
</gene>
<dbReference type="SUPFAM" id="SSF88946">
    <property type="entry name" value="Sigma2 domain of RNA polymerase sigma factors"/>
    <property type="match status" value="1"/>
</dbReference>
<protein>
    <submittedName>
        <fullName evidence="2">Sigma-70 family RNA polymerase sigma factor</fullName>
    </submittedName>
</protein>
<dbReference type="Gene3D" id="1.10.10.10">
    <property type="entry name" value="Winged helix-like DNA-binding domain superfamily/Winged helix DNA-binding domain"/>
    <property type="match status" value="1"/>
</dbReference>
<dbReference type="Proteomes" id="UP001197626">
    <property type="component" value="Chromosome"/>
</dbReference>
<reference evidence="2 3" key="1">
    <citation type="journal article" date="2022" name="Pathogens">
        <title>Staphylococcus ratti sp. nov. Isolated from a Lab Rat.</title>
        <authorList>
            <person name="Kovarovic V."/>
            <person name="Sedlacek I."/>
            <person name="Petras P."/>
            <person name="Kralova S."/>
            <person name="Maslanova I."/>
            <person name="Svec P."/>
            <person name="Neumann-Schaal M."/>
            <person name="Botka T."/>
            <person name="Gelbicova T."/>
            <person name="Stankova E."/>
            <person name="Doskar J."/>
            <person name="Pantucek R."/>
        </authorList>
    </citation>
    <scope>NUCLEOTIDE SEQUENCE [LARGE SCALE GENOMIC DNA]</scope>
    <source>
        <strain evidence="2 3">CCM 9025</strain>
    </source>
</reference>
<dbReference type="InterPro" id="IPR013325">
    <property type="entry name" value="RNA_pol_sigma_r2"/>
</dbReference>
<accession>A0ABY3PF28</accession>
<name>A0ABY3PF28_9STAP</name>
<dbReference type="InterPro" id="IPR036388">
    <property type="entry name" value="WH-like_DNA-bd_sf"/>
</dbReference>
<keyword evidence="3" id="KW-1185">Reference proteome</keyword>
<proteinExistence type="predicted"/>